<evidence type="ECO:0008006" key="4">
    <source>
        <dbReference type="Google" id="ProtNLM"/>
    </source>
</evidence>
<evidence type="ECO:0000256" key="1">
    <source>
        <dbReference type="SAM" id="Phobius"/>
    </source>
</evidence>
<comment type="caution">
    <text evidence="2">The sequence shown here is derived from an EMBL/GenBank/DDBJ whole genome shotgun (WGS) entry which is preliminary data.</text>
</comment>
<keyword evidence="3" id="KW-1185">Reference proteome</keyword>
<feature type="transmembrane region" description="Helical" evidence="1">
    <location>
        <begin position="6"/>
        <end position="28"/>
    </location>
</feature>
<dbReference type="Proteomes" id="UP001302321">
    <property type="component" value="Unassembled WGS sequence"/>
</dbReference>
<feature type="transmembrane region" description="Helical" evidence="1">
    <location>
        <begin position="49"/>
        <end position="70"/>
    </location>
</feature>
<reference evidence="2" key="2">
    <citation type="submission" date="2023-05" db="EMBL/GenBank/DDBJ databases">
        <authorList>
            <consortium name="Lawrence Berkeley National Laboratory"/>
            <person name="Steindorff A."/>
            <person name="Hensen N."/>
            <person name="Bonometti L."/>
            <person name="Westerberg I."/>
            <person name="Brannstrom I.O."/>
            <person name="Guillou S."/>
            <person name="Cros-Aarteil S."/>
            <person name="Calhoun S."/>
            <person name="Haridas S."/>
            <person name="Kuo A."/>
            <person name="Mondo S."/>
            <person name="Pangilinan J."/>
            <person name="Riley R."/>
            <person name="Labutti K."/>
            <person name="Andreopoulos B."/>
            <person name="Lipzen A."/>
            <person name="Chen C."/>
            <person name="Yanf M."/>
            <person name="Daum C."/>
            <person name="Ng V."/>
            <person name="Clum A."/>
            <person name="Ohm R."/>
            <person name="Martin F."/>
            <person name="Silar P."/>
            <person name="Natvig D."/>
            <person name="Lalanne C."/>
            <person name="Gautier V."/>
            <person name="Ament-Velasquez S.L."/>
            <person name="Kruys A."/>
            <person name="Hutchinson M.I."/>
            <person name="Powell A.J."/>
            <person name="Barry K."/>
            <person name="Miller A.N."/>
            <person name="Grigoriev I.V."/>
            <person name="Debuchy R."/>
            <person name="Gladieux P."/>
            <person name="Thoren M.H."/>
            <person name="Johannesson H."/>
        </authorList>
    </citation>
    <scope>NUCLEOTIDE SEQUENCE</scope>
    <source>
        <strain evidence="2">CBS 892.96</strain>
    </source>
</reference>
<sequence>MFSISSLLILVVAVIHIYILILESFLWTHPAYGRKSFRMTAEFAEQTKLLAANQGLYNGFLAAGLLWGLLHPVSQFATQVKLFFLGCVFVAGVFGGLTVNKRIVVVQCVPAALAGLAVVYLG</sequence>
<dbReference type="PANTHER" id="PTHR38446">
    <property type="entry name" value="BLL0914 PROTEIN"/>
    <property type="match status" value="1"/>
</dbReference>
<keyword evidence="1" id="KW-0472">Membrane</keyword>
<organism evidence="2 3">
    <name type="scientific">Triangularia setosa</name>
    <dbReference type="NCBI Taxonomy" id="2587417"/>
    <lineage>
        <taxon>Eukaryota</taxon>
        <taxon>Fungi</taxon>
        <taxon>Dikarya</taxon>
        <taxon>Ascomycota</taxon>
        <taxon>Pezizomycotina</taxon>
        <taxon>Sordariomycetes</taxon>
        <taxon>Sordariomycetidae</taxon>
        <taxon>Sordariales</taxon>
        <taxon>Podosporaceae</taxon>
        <taxon>Triangularia</taxon>
    </lineage>
</organism>
<dbReference type="InterPro" id="IPR009732">
    <property type="entry name" value="DUF1304"/>
</dbReference>
<accession>A0AAN6VX98</accession>
<keyword evidence="1" id="KW-0812">Transmembrane</keyword>
<protein>
    <recommendedName>
        <fullName evidence="4">DUF1304 domain-containing protein</fullName>
    </recommendedName>
</protein>
<dbReference type="PANTHER" id="PTHR38446:SF1">
    <property type="entry name" value="BLL0914 PROTEIN"/>
    <property type="match status" value="1"/>
</dbReference>
<dbReference type="AlphaFoldDB" id="A0AAN6VX98"/>
<gene>
    <name evidence="2" type="ORF">QBC36DRAFT_339841</name>
</gene>
<evidence type="ECO:0000313" key="2">
    <source>
        <dbReference type="EMBL" id="KAK4171494.1"/>
    </source>
</evidence>
<feature type="transmembrane region" description="Helical" evidence="1">
    <location>
        <begin position="76"/>
        <end position="97"/>
    </location>
</feature>
<keyword evidence="1" id="KW-1133">Transmembrane helix</keyword>
<dbReference type="Pfam" id="PF06993">
    <property type="entry name" value="DUF1304"/>
    <property type="match status" value="1"/>
</dbReference>
<name>A0AAN6VX98_9PEZI</name>
<dbReference type="EMBL" id="MU866553">
    <property type="protein sequence ID" value="KAK4171494.1"/>
    <property type="molecule type" value="Genomic_DNA"/>
</dbReference>
<evidence type="ECO:0000313" key="3">
    <source>
        <dbReference type="Proteomes" id="UP001302321"/>
    </source>
</evidence>
<feature type="transmembrane region" description="Helical" evidence="1">
    <location>
        <begin position="104"/>
        <end position="121"/>
    </location>
</feature>
<proteinExistence type="predicted"/>
<reference evidence="2" key="1">
    <citation type="journal article" date="2023" name="Mol. Phylogenet. Evol.">
        <title>Genome-scale phylogeny and comparative genomics of the fungal order Sordariales.</title>
        <authorList>
            <person name="Hensen N."/>
            <person name="Bonometti L."/>
            <person name="Westerberg I."/>
            <person name="Brannstrom I.O."/>
            <person name="Guillou S."/>
            <person name="Cros-Aarteil S."/>
            <person name="Calhoun S."/>
            <person name="Haridas S."/>
            <person name="Kuo A."/>
            <person name="Mondo S."/>
            <person name="Pangilinan J."/>
            <person name="Riley R."/>
            <person name="LaButti K."/>
            <person name="Andreopoulos B."/>
            <person name="Lipzen A."/>
            <person name="Chen C."/>
            <person name="Yan M."/>
            <person name="Daum C."/>
            <person name="Ng V."/>
            <person name="Clum A."/>
            <person name="Steindorff A."/>
            <person name="Ohm R.A."/>
            <person name="Martin F."/>
            <person name="Silar P."/>
            <person name="Natvig D.O."/>
            <person name="Lalanne C."/>
            <person name="Gautier V."/>
            <person name="Ament-Velasquez S.L."/>
            <person name="Kruys A."/>
            <person name="Hutchinson M.I."/>
            <person name="Powell A.J."/>
            <person name="Barry K."/>
            <person name="Miller A.N."/>
            <person name="Grigoriev I.V."/>
            <person name="Debuchy R."/>
            <person name="Gladieux P."/>
            <person name="Hiltunen Thoren M."/>
            <person name="Johannesson H."/>
        </authorList>
    </citation>
    <scope>NUCLEOTIDE SEQUENCE</scope>
    <source>
        <strain evidence="2">CBS 892.96</strain>
    </source>
</reference>